<dbReference type="SUPFAM" id="SSF55073">
    <property type="entry name" value="Nucleotide cyclase"/>
    <property type="match status" value="1"/>
</dbReference>
<dbReference type="Pfam" id="PF00990">
    <property type="entry name" value="GGDEF"/>
    <property type="match status" value="1"/>
</dbReference>
<dbReference type="SMART" id="SM00267">
    <property type="entry name" value="GGDEF"/>
    <property type="match status" value="1"/>
</dbReference>
<dbReference type="NCBIfam" id="TIGR00254">
    <property type="entry name" value="GGDEF"/>
    <property type="match status" value="1"/>
</dbReference>
<dbReference type="InterPro" id="IPR035965">
    <property type="entry name" value="PAS-like_dom_sf"/>
</dbReference>
<keyword evidence="5" id="KW-1185">Reference proteome</keyword>
<dbReference type="InterPro" id="IPR050469">
    <property type="entry name" value="Diguanylate_Cyclase"/>
</dbReference>
<dbReference type="InterPro" id="IPR000014">
    <property type="entry name" value="PAS"/>
</dbReference>
<dbReference type="InterPro" id="IPR029787">
    <property type="entry name" value="Nucleotide_cyclase"/>
</dbReference>
<accession>A0A859FC24</accession>
<name>A0A859FC24_9BACI</name>
<organism evidence="4 5">
    <name type="scientific">Paenalkalicoccus suaedae</name>
    <dbReference type="NCBI Taxonomy" id="2592382"/>
    <lineage>
        <taxon>Bacteria</taxon>
        <taxon>Bacillati</taxon>
        <taxon>Bacillota</taxon>
        <taxon>Bacilli</taxon>
        <taxon>Bacillales</taxon>
        <taxon>Bacillaceae</taxon>
        <taxon>Paenalkalicoccus</taxon>
    </lineage>
</organism>
<proteinExistence type="predicted"/>
<protein>
    <submittedName>
        <fullName evidence="4">Diguanylate cyclase</fullName>
    </submittedName>
</protein>
<dbReference type="GO" id="GO:0043709">
    <property type="term" value="P:cell adhesion involved in single-species biofilm formation"/>
    <property type="evidence" value="ECO:0007669"/>
    <property type="project" value="TreeGrafter"/>
</dbReference>
<evidence type="ECO:0000313" key="5">
    <source>
        <dbReference type="Proteomes" id="UP000318138"/>
    </source>
</evidence>
<dbReference type="Gene3D" id="3.30.70.270">
    <property type="match status" value="1"/>
</dbReference>
<dbReference type="CDD" id="cd01949">
    <property type="entry name" value="GGDEF"/>
    <property type="match status" value="1"/>
</dbReference>
<dbReference type="Proteomes" id="UP000318138">
    <property type="component" value="Chromosome"/>
</dbReference>
<dbReference type="EMBL" id="CP041372">
    <property type="protein sequence ID" value="QKS70378.1"/>
    <property type="molecule type" value="Genomic_DNA"/>
</dbReference>
<gene>
    <name evidence="4" type="ORF">FLK61_26865</name>
</gene>
<evidence type="ECO:0000259" key="2">
    <source>
        <dbReference type="PROSITE" id="PS50112"/>
    </source>
</evidence>
<dbReference type="GO" id="GO:0052621">
    <property type="term" value="F:diguanylate cyclase activity"/>
    <property type="evidence" value="ECO:0007669"/>
    <property type="project" value="TreeGrafter"/>
</dbReference>
<dbReference type="KEGG" id="psua:FLK61_26865"/>
<keyword evidence="1" id="KW-0175">Coiled coil</keyword>
<dbReference type="SUPFAM" id="SSF55785">
    <property type="entry name" value="PYP-like sensor domain (PAS domain)"/>
    <property type="match status" value="1"/>
</dbReference>
<dbReference type="PANTHER" id="PTHR45138:SF9">
    <property type="entry name" value="DIGUANYLATE CYCLASE DGCM-RELATED"/>
    <property type="match status" value="1"/>
</dbReference>
<evidence type="ECO:0000256" key="1">
    <source>
        <dbReference type="SAM" id="Coils"/>
    </source>
</evidence>
<dbReference type="PANTHER" id="PTHR45138">
    <property type="entry name" value="REGULATORY COMPONENTS OF SENSORY TRANSDUCTION SYSTEM"/>
    <property type="match status" value="1"/>
</dbReference>
<reference evidence="5" key="1">
    <citation type="submission" date="2019-07" db="EMBL/GenBank/DDBJ databases">
        <title>Bacillus alkalisoli sp. nov. isolated from saline soil.</title>
        <authorList>
            <person name="Sun J.-Q."/>
            <person name="Xu L."/>
        </authorList>
    </citation>
    <scope>NUCLEOTIDE SEQUENCE [LARGE SCALE GENOMIC DNA]</scope>
    <source>
        <strain evidence="5">M4U3P1</strain>
    </source>
</reference>
<dbReference type="GO" id="GO:0005886">
    <property type="term" value="C:plasma membrane"/>
    <property type="evidence" value="ECO:0007669"/>
    <property type="project" value="TreeGrafter"/>
</dbReference>
<evidence type="ECO:0000313" key="4">
    <source>
        <dbReference type="EMBL" id="QKS70378.1"/>
    </source>
</evidence>
<dbReference type="InterPro" id="IPR000160">
    <property type="entry name" value="GGDEF_dom"/>
</dbReference>
<dbReference type="PROSITE" id="PS50112">
    <property type="entry name" value="PAS"/>
    <property type="match status" value="1"/>
</dbReference>
<dbReference type="GO" id="GO:1902201">
    <property type="term" value="P:negative regulation of bacterial-type flagellum-dependent cell motility"/>
    <property type="evidence" value="ECO:0007669"/>
    <property type="project" value="TreeGrafter"/>
</dbReference>
<dbReference type="PROSITE" id="PS50887">
    <property type="entry name" value="GGDEF"/>
    <property type="match status" value="1"/>
</dbReference>
<sequence length="323" mass="37794">MEANLNFAPCGYLELDLDGIIIDLNQTLLEWIGLDRKQIVDRHFHMVLTNISRVYFQTYFPPMLSINRKVNEMYLTINGKNAMKIPVLVNAEVHDDRIMCVMLQMKTRDVYENNLLQDKRKIEKDMKDRKTAYEELENIVKQTKEKQEELAKLNEELQRLATIDPLTGLYNRRFMQERLEEMLHRAIVDHVPFSIILLDIDFFKRINDEFGHQIGDEVLQELSQVLSEFANSTRIVGRMGGEEFIFVLPSTNGHRAYEFAQHFTEFLEIRNWATKPIYVSGGVSSFEEGDTLSDLLLRADEALYFSKNNGRRQVTFRGRELSS</sequence>
<evidence type="ECO:0000259" key="3">
    <source>
        <dbReference type="PROSITE" id="PS50887"/>
    </source>
</evidence>
<dbReference type="FunFam" id="3.30.70.270:FF:000001">
    <property type="entry name" value="Diguanylate cyclase domain protein"/>
    <property type="match status" value="1"/>
</dbReference>
<feature type="domain" description="PAS" evidence="2">
    <location>
        <begin position="1"/>
        <end position="42"/>
    </location>
</feature>
<dbReference type="Gene3D" id="3.30.450.20">
    <property type="entry name" value="PAS domain"/>
    <property type="match status" value="1"/>
</dbReference>
<dbReference type="AlphaFoldDB" id="A0A859FC24"/>
<feature type="domain" description="GGDEF" evidence="3">
    <location>
        <begin position="191"/>
        <end position="319"/>
    </location>
</feature>
<dbReference type="InterPro" id="IPR043128">
    <property type="entry name" value="Rev_trsase/Diguanyl_cyclase"/>
</dbReference>
<feature type="coiled-coil region" evidence="1">
    <location>
        <begin position="119"/>
        <end position="163"/>
    </location>
</feature>
<dbReference type="RefSeq" id="WP_176008419.1">
    <property type="nucleotide sequence ID" value="NZ_CP041372.2"/>
</dbReference>